<name>A0ABV1HS03_9FIRM</name>
<dbReference type="Pfam" id="PF14014">
    <property type="entry name" value="DUF4230"/>
    <property type="match status" value="1"/>
</dbReference>
<accession>A0ABV1HS03</accession>
<keyword evidence="3" id="KW-1185">Reference proteome</keyword>
<dbReference type="EMBL" id="JBBMFI010000005">
    <property type="protein sequence ID" value="MEQ2565107.1"/>
    <property type="molecule type" value="Genomic_DNA"/>
</dbReference>
<dbReference type="RefSeq" id="WP_367286263.1">
    <property type="nucleotide sequence ID" value="NZ_JBBMEY010000004.1"/>
</dbReference>
<reference evidence="2 3" key="1">
    <citation type="submission" date="2024-03" db="EMBL/GenBank/DDBJ databases">
        <title>Human intestinal bacterial collection.</title>
        <authorList>
            <person name="Pauvert C."/>
            <person name="Hitch T.C.A."/>
            <person name="Clavel T."/>
        </authorList>
    </citation>
    <scope>NUCLEOTIDE SEQUENCE [LARGE SCALE GENOMIC DNA]</scope>
    <source>
        <strain evidence="2 3">CLA-AP-H18</strain>
    </source>
</reference>
<evidence type="ECO:0000256" key="1">
    <source>
        <dbReference type="SAM" id="Phobius"/>
    </source>
</evidence>
<keyword evidence="1" id="KW-1133">Transmembrane helix</keyword>
<dbReference type="InterPro" id="IPR025324">
    <property type="entry name" value="DUF4230"/>
</dbReference>
<dbReference type="Proteomes" id="UP001478133">
    <property type="component" value="Unassembled WGS sequence"/>
</dbReference>
<gene>
    <name evidence="2" type="ORF">ABFO16_02515</name>
</gene>
<evidence type="ECO:0000313" key="2">
    <source>
        <dbReference type="EMBL" id="MEQ2565107.1"/>
    </source>
</evidence>
<sequence length="203" mass="22387">MSEKKKKIPFRTILHITAVVIAILAILYVGFRLGSCGNEKKEPTVSTSYISGKLEQSSELTSVKLKYTGLIDYDDNGVTFINKGAFTMVYNSTIRAGIDMKEVKTDVDNVKNVITITVPKAKILDVKIDPSSIKYYDESFSLFKVDQKENANKAQALAEKDAKKESAKSGILEMADQQSETLIKGILQGCVNGYKLKCVKAES</sequence>
<proteinExistence type="predicted"/>
<comment type="caution">
    <text evidence="2">The sequence shown here is derived from an EMBL/GenBank/DDBJ whole genome shotgun (WGS) entry which is preliminary data.</text>
</comment>
<protein>
    <submittedName>
        <fullName evidence="2">DUF4230 domain-containing protein</fullName>
    </submittedName>
</protein>
<keyword evidence="1" id="KW-0472">Membrane</keyword>
<keyword evidence="1" id="KW-0812">Transmembrane</keyword>
<evidence type="ECO:0000313" key="3">
    <source>
        <dbReference type="Proteomes" id="UP001478133"/>
    </source>
</evidence>
<feature type="transmembrane region" description="Helical" evidence="1">
    <location>
        <begin position="12"/>
        <end position="31"/>
    </location>
</feature>
<organism evidence="2 3">
    <name type="scientific">Ruminococcoides intestinihominis</name>
    <dbReference type="NCBI Taxonomy" id="3133161"/>
    <lineage>
        <taxon>Bacteria</taxon>
        <taxon>Bacillati</taxon>
        <taxon>Bacillota</taxon>
        <taxon>Clostridia</taxon>
        <taxon>Eubacteriales</taxon>
        <taxon>Oscillospiraceae</taxon>
        <taxon>Ruminococcoides</taxon>
    </lineage>
</organism>